<reference evidence="2" key="1">
    <citation type="journal article" date="2014" name="Front. Microbiol.">
        <title>High frequency of phylogenetically diverse reductive dehalogenase-homologous genes in deep subseafloor sedimentary metagenomes.</title>
        <authorList>
            <person name="Kawai M."/>
            <person name="Futagami T."/>
            <person name="Toyoda A."/>
            <person name="Takaki Y."/>
            <person name="Nishi S."/>
            <person name="Hori S."/>
            <person name="Arai W."/>
            <person name="Tsubouchi T."/>
            <person name="Morono Y."/>
            <person name="Uchiyama I."/>
            <person name="Ito T."/>
            <person name="Fujiyama A."/>
            <person name="Inagaki F."/>
            <person name="Takami H."/>
        </authorList>
    </citation>
    <scope>NUCLEOTIDE SEQUENCE</scope>
    <source>
        <strain evidence="2">Expedition CK06-06</strain>
    </source>
</reference>
<organism evidence="2">
    <name type="scientific">marine sediment metagenome</name>
    <dbReference type="NCBI Taxonomy" id="412755"/>
    <lineage>
        <taxon>unclassified sequences</taxon>
        <taxon>metagenomes</taxon>
        <taxon>ecological metagenomes</taxon>
    </lineage>
</organism>
<dbReference type="Pfam" id="PF02321">
    <property type="entry name" value="OEP"/>
    <property type="match status" value="2"/>
</dbReference>
<evidence type="ECO:0000256" key="1">
    <source>
        <dbReference type="SAM" id="MobiDB-lite"/>
    </source>
</evidence>
<comment type="caution">
    <text evidence="2">The sequence shown here is derived from an EMBL/GenBank/DDBJ whole genome shotgun (WGS) entry which is preliminary data.</text>
</comment>
<feature type="non-terminal residue" evidence="2">
    <location>
        <position position="1"/>
    </location>
</feature>
<dbReference type="InterPro" id="IPR010131">
    <property type="entry name" value="MdtP/NodT-like"/>
</dbReference>
<accession>X0ZUM0</accession>
<name>X0ZUM0_9ZZZZ</name>
<dbReference type="InterPro" id="IPR003423">
    <property type="entry name" value="OMP_efflux"/>
</dbReference>
<protein>
    <recommendedName>
        <fullName evidence="3">TolC family protein</fullName>
    </recommendedName>
</protein>
<sequence>RSKSRKTALYSRGKKLASAHILEGPHPLEDYIQFALVQNQEILAARKQVESLVSRVRVARSLSDPNLTAISQPAPVQTAAGEFQFILNANQKFPWFGKLNARGLVADAEVGIARSELEAVERETIAKVKKAYFELSYVQRAIYITEEEKTLFEQLKSVADSRYQTGQTSFQDVLRADLEISAIENSLINLRQRKITQQARLARLLHISPDAQPEVLPELPAEQLPTDIQSLRQQALTVRPELRAAMNRVTRDRRATELACLDYKPDVTLGFAWIDVADAGLAPSSNGQDAVLLTAGFNLPIYRKRLAASVRSAEASTIASSRRYDSLKDATIEEVTELFTKAESHADMLVLFIEDILPKAEQTLEVSSQAYAVGDVDFLQLLDNWRQLLRYELGRERLESDLRQTLADLEQVVGGWRNGGIFLNQEVIPVPVPEDGLMLEEEPKLEKLPPPAPVDEKNLQKDGVSEFK</sequence>
<feature type="region of interest" description="Disordered" evidence="1">
    <location>
        <begin position="439"/>
        <end position="468"/>
    </location>
</feature>
<gene>
    <name evidence="2" type="ORF">S01H4_05935</name>
</gene>
<dbReference type="Gene3D" id="1.20.1600.10">
    <property type="entry name" value="Outer membrane efflux proteins (OEP)"/>
    <property type="match status" value="1"/>
</dbReference>
<feature type="compositionally biased region" description="Basic and acidic residues" evidence="1">
    <location>
        <begin position="454"/>
        <end position="468"/>
    </location>
</feature>
<evidence type="ECO:0000313" key="2">
    <source>
        <dbReference type="EMBL" id="GAG73114.1"/>
    </source>
</evidence>
<dbReference type="EMBL" id="BART01001770">
    <property type="protein sequence ID" value="GAG73114.1"/>
    <property type="molecule type" value="Genomic_DNA"/>
</dbReference>
<proteinExistence type="predicted"/>
<evidence type="ECO:0008006" key="3">
    <source>
        <dbReference type="Google" id="ProtNLM"/>
    </source>
</evidence>
<dbReference type="PANTHER" id="PTHR30203:SF24">
    <property type="entry name" value="BLR4935 PROTEIN"/>
    <property type="match status" value="1"/>
</dbReference>
<dbReference type="SUPFAM" id="SSF56954">
    <property type="entry name" value="Outer membrane efflux proteins (OEP)"/>
    <property type="match status" value="1"/>
</dbReference>
<dbReference type="PANTHER" id="PTHR30203">
    <property type="entry name" value="OUTER MEMBRANE CATION EFFLUX PROTEIN"/>
    <property type="match status" value="1"/>
</dbReference>
<dbReference type="AlphaFoldDB" id="X0ZUM0"/>
<dbReference type="GO" id="GO:0015562">
    <property type="term" value="F:efflux transmembrane transporter activity"/>
    <property type="evidence" value="ECO:0007669"/>
    <property type="project" value="InterPro"/>
</dbReference>